<reference evidence="4 5" key="1">
    <citation type="submission" date="2024-05" db="EMBL/GenBank/DDBJ databases">
        <authorList>
            <person name="Yi C."/>
        </authorList>
    </citation>
    <scope>NUCLEOTIDE SEQUENCE [LARGE SCALE GENOMIC DNA]</scope>
    <source>
        <strain evidence="4 5">XS13</strain>
    </source>
</reference>
<evidence type="ECO:0000313" key="4">
    <source>
        <dbReference type="EMBL" id="MEO9249004.1"/>
    </source>
</evidence>
<keyword evidence="2" id="KW-1133">Transmembrane helix</keyword>
<dbReference type="Proteomes" id="UP001484097">
    <property type="component" value="Unassembled WGS sequence"/>
</dbReference>
<dbReference type="EMBL" id="JBDXMX010000008">
    <property type="protein sequence ID" value="MEO9249004.1"/>
    <property type="molecule type" value="Genomic_DNA"/>
</dbReference>
<keyword evidence="5" id="KW-1185">Reference proteome</keyword>
<comment type="caution">
    <text evidence="4">The sequence shown here is derived from an EMBL/GenBank/DDBJ whole genome shotgun (WGS) entry which is preliminary data.</text>
</comment>
<dbReference type="RefSeq" id="WP_347921659.1">
    <property type="nucleotide sequence ID" value="NZ_JBDXMX010000008.1"/>
</dbReference>
<evidence type="ECO:0000313" key="5">
    <source>
        <dbReference type="Proteomes" id="UP001484097"/>
    </source>
</evidence>
<evidence type="ECO:0000256" key="2">
    <source>
        <dbReference type="SAM" id="Phobius"/>
    </source>
</evidence>
<sequence length="420" mass="43833">MTTTTTTSAPSVPTTGQALARWWRRAWIWFVLAVLLLLVTLPSVFRQSPDDRRLSPVSAAPQGAQAVVRVLEGHGISVHPADSLSEAVALAGEHPEAPVLFHDAAGHLPAAGLDELAAAVAPDRRVLVEPDFPALRALAPTVSQAGQVPDGDRLGSGDGCGLPMGRESQTIPAAGRSYRVNAGRSCFPVPGTAVGQNAHPAQAVVATGDGTVVLGNHGILANETAGEDGHPVLSLWSLGRSSDVVWYLPGLADVAVDPGPPSMDQLLPDWVRPAGIWLIICLAVLMLWRGRRHGPLAVEPLPVVVPASETAIGRARLYERFGHHGAAARSLRSATLVRLSRSLSLGHGASVDAIVSAAARVTGRDPARVAADLDVEPVATSRDLVAAGRRLLELEETVHAALTTDPTPDPSTPDPDGRTP</sequence>
<accession>A0ABV0ILI0</accession>
<keyword evidence="2" id="KW-0812">Transmembrane</keyword>
<protein>
    <submittedName>
        <fullName evidence="4">DUF4350 domain-containing protein</fullName>
    </submittedName>
</protein>
<name>A0ABV0ILI0_9MICC</name>
<dbReference type="InterPro" id="IPR025646">
    <property type="entry name" value="DUF4350"/>
</dbReference>
<organism evidence="4 5">
    <name type="scientific">Citricoccus nitrophenolicus</name>
    <dbReference type="NCBI Taxonomy" id="863575"/>
    <lineage>
        <taxon>Bacteria</taxon>
        <taxon>Bacillati</taxon>
        <taxon>Actinomycetota</taxon>
        <taxon>Actinomycetes</taxon>
        <taxon>Micrococcales</taxon>
        <taxon>Micrococcaceae</taxon>
        <taxon>Citricoccus</taxon>
    </lineage>
</organism>
<feature type="domain" description="DUF4350" evidence="3">
    <location>
        <begin position="58"/>
        <end position="236"/>
    </location>
</feature>
<evidence type="ECO:0000256" key="1">
    <source>
        <dbReference type="SAM" id="MobiDB-lite"/>
    </source>
</evidence>
<dbReference type="Pfam" id="PF14258">
    <property type="entry name" value="DUF4350"/>
    <property type="match status" value="1"/>
</dbReference>
<evidence type="ECO:0000259" key="3">
    <source>
        <dbReference type="Pfam" id="PF14258"/>
    </source>
</evidence>
<keyword evidence="2" id="KW-0472">Membrane</keyword>
<feature type="region of interest" description="Disordered" evidence="1">
    <location>
        <begin position="398"/>
        <end position="420"/>
    </location>
</feature>
<proteinExistence type="predicted"/>
<feature type="transmembrane region" description="Helical" evidence="2">
    <location>
        <begin position="26"/>
        <end position="45"/>
    </location>
</feature>
<gene>
    <name evidence="4" type="ORF">ABDK96_15070</name>
</gene>